<dbReference type="Proteomes" id="UP000000578">
    <property type="component" value="Chromosome"/>
</dbReference>
<keyword evidence="14" id="KW-1185">Reference proteome</keyword>
<evidence type="ECO:0000256" key="4">
    <source>
        <dbReference type="ARBA" id="ARBA00019403"/>
    </source>
</evidence>
<dbReference type="BioCyc" id="NEQU228908:GJB6-398-MONOMER"/>
<dbReference type="GO" id="GO:0051539">
    <property type="term" value="F:4 iron, 4 sulfur cluster binding"/>
    <property type="evidence" value="ECO:0007669"/>
    <property type="project" value="UniProtKB-KW"/>
</dbReference>
<dbReference type="SMART" id="SM00987">
    <property type="entry name" value="UreE_C"/>
    <property type="match status" value="1"/>
</dbReference>
<dbReference type="AlphaFoldDB" id="Q74MC2"/>
<dbReference type="PATRIC" id="fig|228908.8.peg.381"/>
<dbReference type="KEGG" id="neq:NEQ372"/>
<evidence type="ECO:0000256" key="11">
    <source>
        <dbReference type="ARBA" id="ARBA00023204"/>
    </source>
</evidence>
<sequence>MDWEELEKQILNCKKCPLYKYARNKVIGDGNKNSDIVFIGEAPGEEEDKQGKPFVGRAGQLLNKLLEKIGLTRDQIYITNVLKCRPPNNRDPKEEEIEACKPYLVIQLDLIKPTYIVTLGRFATKEIFDLFGLKFSSITKVRGKPYYVRRWNKIVTIFPTLHPAAALYHTKYLPIIEQDFEKLKEIISNNKRGLLKFI</sequence>
<dbReference type="Gene3D" id="3.40.470.10">
    <property type="entry name" value="Uracil-DNA glycosylase-like domain"/>
    <property type="match status" value="1"/>
</dbReference>
<keyword evidence="7" id="KW-0227">DNA damage</keyword>
<dbReference type="GO" id="GO:0004844">
    <property type="term" value="F:uracil DNA N-glycosylase activity"/>
    <property type="evidence" value="ECO:0007669"/>
    <property type="project" value="UniProtKB-EC"/>
</dbReference>
<dbReference type="SMART" id="SM00986">
    <property type="entry name" value="UDG"/>
    <property type="match status" value="1"/>
</dbReference>
<keyword evidence="6" id="KW-0479">Metal-binding</keyword>
<dbReference type="GO" id="GO:0006281">
    <property type="term" value="P:DNA repair"/>
    <property type="evidence" value="ECO:0007669"/>
    <property type="project" value="UniProtKB-KW"/>
</dbReference>
<evidence type="ECO:0000256" key="1">
    <source>
        <dbReference type="ARBA" id="ARBA00001400"/>
    </source>
</evidence>
<evidence type="ECO:0000259" key="12">
    <source>
        <dbReference type="SMART" id="SM00986"/>
    </source>
</evidence>
<dbReference type="InterPro" id="IPR036895">
    <property type="entry name" value="Uracil-DNA_glycosylase-like_sf"/>
</dbReference>
<comment type="catalytic activity">
    <reaction evidence="1">
        <text>Hydrolyzes single-stranded DNA or mismatched double-stranded DNA and polynucleotides, releasing free uracil.</text>
        <dbReference type="EC" id="3.2.2.27"/>
    </reaction>
</comment>
<dbReference type="NCBIfam" id="NF040953">
    <property type="entry name" value="Arch_udg"/>
    <property type="match status" value="1"/>
</dbReference>
<evidence type="ECO:0000256" key="10">
    <source>
        <dbReference type="ARBA" id="ARBA00023014"/>
    </source>
</evidence>
<evidence type="ECO:0000256" key="5">
    <source>
        <dbReference type="ARBA" id="ARBA00022485"/>
    </source>
</evidence>
<protein>
    <recommendedName>
        <fullName evidence="4">Type-4 uracil-DNA glycosylase</fullName>
        <ecNumber evidence="3">3.2.2.27</ecNumber>
    </recommendedName>
</protein>
<keyword evidence="11" id="KW-0234">DNA repair</keyword>
<accession>Q74MC2</accession>
<evidence type="ECO:0000256" key="7">
    <source>
        <dbReference type="ARBA" id="ARBA00022763"/>
    </source>
</evidence>
<keyword evidence="8" id="KW-0378">Hydrolase</keyword>
<dbReference type="InterPro" id="IPR051536">
    <property type="entry name" value="UDG_Type-4/5"/>
</dbReference>
<dbReference type="HOGENOM" id="CLU_044815_1_3_2"/>
<evidence type="ECO:0000256" key="8">
    <source>
        <dbReference type="ARBA" id="ARBA00022801"/>
    </source>
</evidence>
<dbReference type="EMBL" id="AE017199">
    <property type="protein sequence ID" value="AAR39220.1"/>
    <property type="molecule type" value="Genomic_DNA"/>
</dbReference>
<feature type="domain" description="Uracil-DNA glycosylase-like" evidence="12">
    <location>
        <begin position="27"/>
        <end position="181"/>
    </location>
</feature>
<evidence type="ECO:0000256" key="2">
    <source>
        <dbReference type="ARBA" id="ARBA00006521"/>
    </source>
</evidence>
<dbReference type="PANTHER" id="PTHR33693:SF1">
    <property type="entry name" value="TYPE-4 URACIL-DNA GLYCOSYLASE"/>
    <property type="match status" value="1"/>
</dbReference>
<keyword evidence="10" id="KW-0411">Iron-sulfur</keyword>
<keyword evidence="9" id="KW-0408">Iron</keyword>
<dbReference type="PANTHER" id="PTHR33693">
    <property type="entry name" value="TYPE-5 URACIL-DNA GLYCOSYLASE"/>
    <property type="match status" value="1"/>
</dbReference>
<proteinExistence type="inferred from homology"/>
<evidence type="ECO:0000256" key="6">
    <source>
        <dbReference type="ARBA" id="ARBA00022723"/>
    </source>
</evidence>
<evidence type="ECO:0000313" key="14">
    <source>
        <dbReference type="Proteomes" id="UP000000578"/>
    </source>
</evidence>
<gene>
    <name evidence="13" type="ordered locus">NEQ372</name>
</gene>
<dbReference type="GO" id="GO:0046872">
    <property type="term" value="F:metal ion binding"/>
    <property type="evidence" value="ECO:0007669"/>
    <property type="project" value="UniProtKB-KW"/>
</dbReference>
<dbReference type="EnsemblBacteria" id="AAR39220">
    <property type="protein sequence ID" value="AAR39220"/>
    <property type="gene ID" value="NEQ372"/>
</dbReference>
<reference evidence="13 14" key="1">
    <citation type="journal article" date="2003" name="Proc. Natl. Acad. Sci. U.S.A.">
        <title>The genome of Nanoarchaeum equitans: insights into early archaeal evolution and derived parasitism.</title>
        <authorList>
            <person name="Waters E."/>
            <person name="Hohn M.J."/>
            <person name="Ahel I."/>
            <person name="Graham D.E."/>
            <person name="Adams M.D."/>
            <person name="Barnstead M."/>
            <person name="Beeson K.Y."/>
            <person name="Bibbs L."/>
            <person name="Bolanos R."/>
            <person name="Keller M."/>
            <person name="Kretz K."/>
            <person name="Lin X."/>
            <person name="Mathur E."/>
            <person name="Ni J."/>
            <person name="Podar M."/>
            <person name="Richardson T."/>
            <person name="Sutton G.G."/>
            <person name="Simon M."/>
            <person name="Soll D."/>
            <person name="Stetter K.O."/>
            <person name="Short J.M."/>
            <person name="Noordewier M."/>
        </authorList>
    </citation>
    <scope>NUCLEOTIDE SEQUENCE [LARGE SCALE GENOMIC DNA]</scope>
    <source>
        <strain evidence="13 14">Kin4-M</strain>
    </source>
</reference>
<dbReference type="STRING" id="228908.NEQ372"/>
<dbReference type="NCBIfam" id="TIGR00758">
    <property type="entry name" value="UDG_fam4"/>
    <property type="match status" value="1"/>
</dbReference>
<evidence type="ECO:0000256" key="3">
    <source>
        <dbReference type="ARBA" id="ARBA00012030"/>
    </source>
</evidence>
<dbReference type="CDD" id="cd10030">
    <property type="entry name" value="UDG-F4_TTUDGA_SPO1dp_like"/>
    <property type="match status" value="1"/>
</dbReference>
<keyword evidence="5" id="KW-0004">4Fe-4S</keyword>
<dbReference type="InterPro" id="IPR005273">
    <property type="entry name" value="Ura-DNA_glyco_family4"/>
</dbReference>
<name>Q74MC2_NANEQ</name>
<evidence type="ECO:0000313" key="13">
    <source>
        <dbReference type="EMBL" id="AAR39220.1"/>
    </source>
</evidence>
<dbReference type="InterPro" id="IPR053423">
    <property type="entry name" value="Type-4_UDG"/>
</dbReference>
<comment type="similarity">
    <text evidence="2">Belongs to the uracil-DNA glycosylase (UDG) superfamily. Type 4 (UDGa) family.</text>
</comment>
<dbReference type="Pfam" id="PF03167">
    <property type="entry name" value="UDG"/>
    <property type="match status" value="1"/>
</dbReference>
<organism evidence="13 14">
    <name type="scientific">Nanoarchaeum equitans (strain Kin4-M)</name>
    <dbReference type="NCBI Taxonomy" id="228908"/>
    <lineage>
        <taxon>Archaea</taxon>
        <taxon>Nanobdellota</taxon>
        <taxon>Candidatus Nanoarchaeia</taxon>
        <taxon>Nanoarchaeales</taxon>
        <taxon>Nanoarchaeaceae</taxon>
        <taxon>Nanoarchaeum</taxon>
    </lineage>
</organism>
<evidence type="ECO:0000256" key="9">
    <source>
        <dbReference type="ARBA" id="ARBA00023004"/>
    </source>
</evidence>
<dbReference type="SUPFAM" id="SSF52141">
    <property type="entry name" value="Uracil-DNA glycosylase-like"/>
    <property type="match status" value="1"/>
</dbReference>
<dbReference type="InterPro" id="IPR005122">
    <property type="entry name" value="Uracil-DNA_glycosylase-like"/>
</dbReference>
<dbReference type="EC" id="3.2.2.27" evidence="3"/>